<gene>
    <name evidence="2" type="ORF">DU505_22095</name>
</gene>
<proteinExistence type="predicted"/>
<feature type="domain" description="DUF637" evidence="1">
    <location>
        <begin position="1"/>
        <end position="170"/>
    </location>
</feature>
<dbReference type="Pfam" id="PF14414">
    <property type="entry name" value="WHH"/>
    <property type="match status" value="1"/>
</dbReference>
<dbReference type="AlphaFoldDB" id="A0A368TN58"/>
<reference evidence="2 3" key="1">
    <citation type="submission" date="2018-07" db="EMBL/GenBank/DDBJ databases">
        <title>Halomonas montanilacus sp. nov., isolated from Lake Pengyan on Tibetan Plateau.</title>
        <authorList>
            <person name="Lu H."/>
            <person name="Xing P."/>
            <person name="Wu Q."/>
        </authorList>
    </citation>
    <scope>NUCLEOTIDE SEQUENCE [LARGE SCALE GENOMIC DNA]</scope>
    <source>
        <strain evidence="2 3">PYC7W</strain>
    </source>
</reference>
<dbReference type="OrthoDB" id="2664633at2"/>
<dbReference type="Pfam" id="PF04830">
    <property type="entry name" value="DUF637"/>
    <property type="match status" value="1"/>
</dbReference>
<dbReference type="EMBL" id="QPII01000038">
    <property type="protein sequence ID" value="RCV85960.1"/>
    <property type="molecule type" value="Genomic_DNA"/>
</dbReference>
<comment type="caution">
    <text evidence="2">The sequence shown here is derived from an EMBL/GenBank/DDBJ whole genome shotgun (WGS) entry which is preliminary data.</text>
</comment>
<protein>
    <recommendedName>
        <fullName evidence="1">DUF637 domain-containing protein</fullName>
    </recommendedName>
</protein>
<name>A0A368TN58_9GAMM</name>
<dbReference type="InterPro" id="IPR032869">
    <property type="entry name" value="WHH_dom_containing"/>
</dbReference>
<keyword evidence="3" id="KW-1185">Reference proteome</keyword>
<evidence type="ECO:0000313" key="2">
    <source>
        <dbReference type="EMBL" id="RCV85960.1"/>
    </source>
</evidence>
<evidence type="ECO:0000259" key="1">
    <source>
        <dbReference type="Pfam" id="PF04830"/>
    </source>
</evidence>
<evidence type="ECO:0000313" key="3">
    <source>
        <dbReference type="Proteomes" id="UP000252405"/>
    </source>
</evidence>
<sequence length="477" mass="50315">MVSAGAGSLAGTGAVSLVNNRGDLGTALGDTFSSDSLRGAATDALSAGMTSRVDNVWGGLTNTSTNTTSGLDLRSIGGIGRFAGHRVTHGIANAGLQTAINGGSFERNLDAALQGAVHHVASGVLFNAVGDFSHNRFANGSPEKIALHALAGGLTAEAMGGDFRTGAMAAGANEALVEHLAEVVNQNPGLLVAASQVVGVIAAEMTNGDINHGAEIAAQGTRYNYLRHDQVDAYVDELEGCEARGDCTEIPEKYRALSIAQQDDLIALCATDSAACASEYQHLVDNSELFREALDGFGGREVPWRIGLDAGPLLGQYMEAESIVSQEGFAQFLQQQHGLDLEQASVLSAMAAGVLGANSRVRPVAGRLPINSKYANTTIPLQDLPLEIRQKYPHSVPFSGAGFPDFSRYSIRNVRVELGRTRAIDFRRADRAAGFSRENPRPEGYTWHHHQDSGYMQLVPTDLHDAVRHTGGVATGR</sequence>
<accession>A0A368TN58</accession>
<dbReference type="Proteomes" id="UP000252405">
    <property type="component" value="Unassembled WGS sequence"/>
</dbReference>
<dbReference type="RefSeq" id="WP_114481131.1">
    <property type="nucleotide sequence ID" value="NZ_QPII01000038.1"/>
</dbReference>
<dbReference type="InterPro" id="IPR006915">
    <property type="entry name" value="DUF637_hemagglutn_put"/>
</dbReference>
<organism evidence="2 3">
    <name type="scientific">Billgrantia montanilacus</name>
    <dbReference type="NCBI Taxonomy" id="2282305"/>
    <lineage>
        <taxon>Bacteria</taxon>
        <taxon>Pseudomonadati</taxon>
        <taxon>Pseudomonadota</taxon>
        <taxon>Gammaproteobacteria</taxon>
        <taxon>Oceanospirillales</taxon>
        <taxon>Halomonadaceae</taxon>
        <taxon>Billgrantia</taxon>
    </lineage>
</organism>